<feature type="compositionally biased region" description="Polar residues" evidence="2">
    <location>
        <begin position="1"/>
        <end position="10"/>
    </location>
</feature>
<feature type="compositionally biased region" description="Polar residues" evidence="2">
    <location>
        <begin position="427"/>
        <end position="437"/>
    </location>
</feature>
<feature type="compositionally biased region" description="Polar residues" evidence="2">
    <location>
        <begin position="362"/>
        <end position="397"/>
    </location>
</feature>
<name>A0A2N5SZY7_9BASI</name>
<evidence type="ECO:0000313" key="3">
    <source>
        <dbReference type="EMBL" id="PLW18803.1"/>
    </source>
</evidence>
<feature type="region of interest" description="Disordered" evidence="2">
    <location>
        <begin position="652"/>
        <end position="672"/>
    </location>
</feature>
<sequence>MDDMDSSTISAADITSRIESQPSNPRQYNNDESFMPTIFQDILNVLFTKADGSSGKSTPVALSGKLLVELEGRLKELALSGQIQSEQVQHGVDELKGAGIICSAKCSNGELSESLSPKTLEDLKAFESMREKIRNENEALSPKKVRAFACQSFVQKWLDKRSDVEGNLTSVAEGTMVNVEGSPAAEKEAVVDAIAGPSFLAGSSRQSHANRQASALVTPLGSKLVTERRKPSPDLQHCHDRQASLVHLPSAKKRAASPRVGSSPSPKRPRPSPFLVSPSAAPGLRVPAGTSTSRECASRNVDRVSSAVLPRGSLPFSGCDSSALSSPIHPKEQPSNSVNSNPRSEINQKTQIHGIDPAVGRTEQSQVQLDNSSMPGQSTNQRATNSLSPANNESQQKGKGKACASDNTRALSTEAAKPHVPDAPLTQEESPSSPKENQSSRDSSEYEDPAKLLVKLIQAERPSSIMSSYSNVSVTHSTAYKLLCQMEKDMNKDHESIQGLEAETQQGHSSYAGPESSRDAVESSSQQRAWQRIISDWQNRREISDIQITQELSSFLFKDALWSFNLNPNENRKAIGDVTQVTESCLSVLKSQMGSVQTLVKKVIPIGIRYLNANQQDGGHSGNSPEASAANRQLILIQREFQQLGQQIGHILKHPESSDFTNASSSREPMRINEEVRDVNRLIGHEPESIGSINGPAPEEDGTSSEEGQSSVASGSTIRQSFRNRDLDEPEAVIRRLNAQVEQLTRRLHDQETNITRTMFQLTSIISDFRENQS</sequence>
<proteinExistence type="predicted"/>
<evidence type="ECO:0000256" key="2">
    <source>
        <dbReference type="SAM" id="MobiDB-lite"/>
    </source>
</evidence>
<feature type="region of interest" description="Disordered" evidence="2">
    <location>
        <begin position="685"/>
        <end position="725"/>
    </location>
</feature>
<gene>
    <name evidence="3" type="ORF">PCANC_06635</name>
</gene>
<feature type="compositionally biased region" description="Basic and acidic residues" evidence="2">
    <location>
        <begin position="225"/>
        <end position="242"/>
    </location>
</feature>
<feature type="region of interest" description="Disordered" evidence="2">
    <location>
        <begin position="1"/>
        <end position="32"/>
    </location>
</feature>
<dbReference type="Proteomes" id="UP000235388">
    <property type="component" value="Unassembled WGS sequence"/>
</dbReference>
<feature type="compositionally biased region" description="Polar residues" evidence="2">
    <location>
        <begin position="17"/>
        <end position="32"/>
    </location>
</feature>
<feature type="compositionally biased region" description="Basic and acidic residues" evidence="2">
    <location>
        <begin position="438"/>
        <end position="447"/>
    </location>
</feature>
<comment type="caution">
    <text evidence="3">The sequence shown here is derived from an EMBL/GenBank/DDBJ whole genome shotgun (WGS) entry which is preliminary data.</text>
</comment>
<feature type="coiled-coil region" evidence="1">
    <location>
        <begin position="727"/>
        <end position="754"/>
    </location>
</feature>
<dbReference type="AlphaFoldDB" id="A0A2N5SZY7"/>
<organism evidence="3 4">
    <name type="scientific">Puccinia coronata f. sp. avenae</name>
    <dbReference type="NCBI Taxonomy" id="200324"/>
    <lineage>
        <taxon>Eukaryota</taxon>
        <taxon>Fungi</taxon>
        <taxon>Dikarya</taxon>
        <taxon>Basidiomycota</taxon>
        <taxon>Pucciniomycotina</taxon>
        <taxon>Pucciniomycetes</taxon>
        <taxon>Pucciniales</taxon>
        <taxon>Pucciniaceae</taxon>
        <taxon>Puccinia</taxon>
    </lineage>
</organism>
<feature type="region of interest" description="Disordered" evidence="2">
    <location>
        <begin position="503"/>
        <end position="525"/>
    </location>
</feature>
<feature type="region of interest" description="Disordered" evidence="2">
    <location>
        <begin position="319"/>
        <end position="447"/>
    </location>
</feature>
<reference evidence="3 4" key="1">
    <citation type="submission" date="2017-11" db="EMBL/GenBank/DDBJ databases">
        <title>De novo assembly and phasing of dikaryotic genomes from two isolates of Puccinia coronata f. sp. avenae, the causal agent of oat crown rust.</title>
        <authorList>
            <person name="Miller M.E."/>
            <person name="Zhang Y."/>
            <person name="Omidvar V."/>
            <person name="Sperschneider J."/>
            <person name="Schwessinger B."/>
            <person name="Raley C."/>
            <person name="Palmer J.M."/>
            <person name="Garnica D."/>
            <person name="Upadhyaya N."/>
            <person name="Rathjen J."/>
            <person name="Taylor J.M."/>
            <person name="Park R.F."/>
            <person name="Dodds P.N."/>
            <person name="Hirsch C.D."/>
            <person name="Kianian S.F."/>
            <person name="Figueroa M."/>
        </authorList>
    </citation>
    <scope>NUCLEOTIDE SEQUENCE [LARGE SCALE GENOMIC DNA]</scope>
    <source>
        <strain evidence="3">12NC29</strain>
    </source>
</reference>
<feature type="compositionally biased region" description="Polar residues" evidence="2">
    <location>
        <begin position="333"/>
        <end position="351"/>
    </location>
</feature>
<protein>
    <submittedName>
        <fullName evidence="3">Uncharacterized protein</fullName>
    </submittedName>
</protein>
<evidence type="ECO:0000313" key="4">
    <source>
        <dbReference type="Proteomes" id="UP000235388"/>
    </source>
</evidence>
<accession>A0A2N5SZY7</accession>
<keyword evidence="4" id="KW-1185">Reference proteome</keyword>
<evidence type="ECO:0000256" key="1">
    <source>
        <dbReference type="SAM" id="Coils"/>
    </source>
</evidence>
<feature type="compositionally biased region" description="Polar residues" evidence="2">
    <location>
        <begin position="705"/>
        <end position="721"/>
    </location>
</feature>
<feature type="region of interest" description="Disordered" evidence="2">
    <location>
        <begin position="220"/>
        <end position="301"/>
    </location>
</feature>
<keyword evidence="1" id="KW-0175">Coiled coil</keyword>
<feature type="compositionally biased region" description="Polar residues" evidence="2">
    <location>
        <begin position="658"/>
        <end position="667"/>
    </location>
</feature>
<dbReference type="EMBL" id="PGCJ01000824">
    <property type="protein sequence ID" value="PLW18803.1"/>
    <property type="molecule type" value="Genomic_DNA"/>
</dbReference>